<proteinExistence type="inferred from homology"/>
<comment type="function">
    <text evidence="4">Catalyzes the NADPH-dependent reduction of ketopantoate into pantoic acid.</text>
</comment>
<dbReference type="SUPFAM" id="SSF51735">
    <property type="entry name" value="NAD(P)-binding Rossmann-fold domains"/>
    <property type="match status" value="1"/>
</dbReference>
<dbReference type="Proteomes" id="UP000563898">
    <property type="component" value="Unassembled WGS sequence"/>
</dbReference>
<gene>
    <name evidence="7" type="ORF">HGA05_25045</name>
</gene>
<dbReference type="PANTHER" id="PTHR21708:SF26">
    <property type="entry name" value="2-DEHYDROPANTOATE 2-REDUCTASE"/>
    <property type="match status" value="1"/>
</dbReference>
<evidence type="ECO:0000256" key="3">
    <source>
        <dbReference type="ARBA" id="ARBA00023002"/>
    </source>
</evidence>
<dbReference type="EC" id="1.1.1.169" evidence="4"/>
<dbReference type="SUPFAM" id="SSF48179">
    <property type="entry name" value="6-phosphogluconate dehydrogenase C-terminal domain-like"/>
    <property type="match status" value="1"/>
</dbReference>
<keyword evidence="3 4" id="KW-0560">Oxidoreductase</keyword>
<dbReference type="Gene3D" id="1.10.1040.10">
    <property type="entry name" value="N-(1-d-carboxylethyl)-l-norvaline Dehydrogenase, domain 2"/>
    <property type="match status" value="1"/>
</dbReference>
<dbReference type="InterPro" id="IPR013752">
    <property type="entry name" value="KPA_reductase"/>
</dbReference>
<dbReference type="RefSeq" id="WP_006368917.1">
    <property type="nucleotide sequence ID" value="NZ_CP073075.1"/>
</dbReference>
<dbReference type="Pfam" id="PF08546">
    <property type="entry name" value="ApbA_C"/>
    <property type="match status" value="1"/>
</dbReference>
<sequence>MHVVIYGAGAIGGVIGAHLHASRTPTTLVARGAHLAAMREHGLVLDTADGRQVHRIPVAANASEIEWTDDTVVLLCVKSQQTADALDDLRAHAPADTPIASAQNGVANEPAILRRFARTYSVCVMLPALHLEPGVVVQGSAARPGILDVGRFPAGTDEVTEQMTERFRAAGFPSEPRAQIMAWKYRKLIMNLVNGIDACYRNDGAAHRELVTRARAEGEAALTAARIETVSVETDRERRADHIVRRDTGEDSYGSSTWQSIARGAGNVEIDYLAGEIVLLGRLHGVATPVNELVQAATTRLARERLPAGSLDPVEALAGLPWGQAPD</sequence>
<accession>A0A846WW23</accession>
<evidence type="ECO:0000259" key="6">
    <source>
        <dbReference type="Pfam" id="PF08546"/>
    </source>
</evidence>
<evidence type="ECO:0000256" key="2">
    <source>
        <dbReference type="ARBA" id="ARBA00022857"/>
    </source>
</evidence>
<keyword evidence="2 4" id="KW-0521">NADP</keyword>
<keyword evidence="4" id="KW-0566">Pantothenate biosynthesis</keyword>
<protein>
    <recommendedName>
        <fullName evidence="4">2-dehydropantoate 2-reductase</fullName>
        <ecNumber evidence="4">1.1.1.169</ecNumber>
    </recommendedName>
    <alternativeName>
        <fullName evidence="4">Ketopantoate reductase</fullName>
    </alternativeName>
</protein>
<dbReference type="EMBL" id="JAAXPC010000023">
    <property type="protein sequence ID" value="NKY04833.1"/>
    <property type="molecule type" value="Genomic_DNA"/>
</dbReference>
<organism evidence="7 8">
    <name type="scientific">Gordonia polyisoprenivorans</name>
    <dbReference type="NCBI Taxonomy" id="84595"/>
    <lineage>
        <taxon>Bacteria</taxon>
        <taxon>Bacillati</taxon>
        <taxon>Actinomycetota</taxon>
        <taxon>Actinomycetes</taxon>
        <taxon>Mycobacteriales</taxon>
        <taxon>Gordoniaceae</taxon>
        <taxon>Gordonia</taxon>
    </lineage>
</organism>
<dbReference type="GO" id="GO:0005737">
    <property type="term" value="C:cytoplasm"/>
    <property type="evidence" value="ECO:0007669"/>
    <property type="project" value="TreeGrafter"/>
</dbReference>
<dbReference type="InterPro" id="IPR051402">
    <property type="entry name" value="KPR-Related"/>
</dbReference>
<feature type="domain" description="Ketopantoate reductase C-terminal" evidence="6">
    <location>
        <begin position="180"/>
        <end position="297"/>
    </location>
</feature>
<dbReference type="InterPro" id="IPR003710">
    <property type="entry name" value="ApbA"/>
</dbReference>
<comment type="similarity">
    <text evidence="1 4">Belongs to the ketopantoate reductase family.</text>
</comment>
<evidence type="ECO:0000259" key="5">
    <source>
        <dbReference type="Pfam" id="PF02558"/>
    </source>
</evidence>
<comment type="pathway">
    <text evidence="4">Cofactor biosynthesis; (R)-pantothenate biosynthesis; (R)-pantoate from 3-methyl-2-oxobutanoate: step 2/2.</text>
</comment>
<dbReference type="AlphaFoldDB" id="A0A846WW23"/>
<comment type="caution">
    <text evidence="7">The sequence shown here is derived from an EMBL/GenBank/DDBJ whole genome shotgun (WGS) entry which is preliminary data.</text>
</comment>
<dbReference type="PANTHER" id="PTHR21708">
    <property type="entry name" value="PROBABLE 2-DEHYDROPANTOATE 2-REDUCTASE"/>
    <property type="match status" value="1"/>
</dbReference>
<evidence type="ECO:0000256" key="1">
    <source>
        <dbReference type="ARBA" id="ARBA00007870"/>
    </source>
</evidence>
<dbReference type="InterPro" id="IPR036291">
    <property type="entry name" value="NAD(P)-bd_dom_sf"/>
</dbReference>
<evidence type="ECO:0000313" key="7">
    <source>
        <dbReference type="EMBL" id="NKY04833.1"/>
    </source>
</evidence>
<dbReference type="InterPro" id="IPR008927">
    <property type="entry name" value="6-PGluconate_DH-like_C_sf"/>
</dbReference>
<dbReference type="InterPro" id="IPR013328">
    <property type="entry name" value="6PGD_dom2"/>
</dbReference>
<evidence type="ECO:0000256" key="4">
    <source>
        <dbReference type="RuleBase" id="RU362068"/>
    </source>
</evidence>
<dbReference type="GO" id="GO:0015940">
    <property type="term" value="P:pantothenate biosynthetic process"/>
    <property type="evidence" value="ECO:0007669"/>
    <property type="project" value="UniProtKB-UniPathway"/>
</dbReference>
<reference evidence="7 8" key="1">
    <citation type="submission" date="2020-04" db="EMBL/GenBank/DDBJ databases">
        <title>MicrobeNet Type strains.</title>
        <authorList>
            <person name="Nicholson A.C."/>
        </authorList>
    </citation>
    <scope>NUCLEOTIDE SEQUENCE [LARGE SCALE GENOMIC DNA]</scope>
    <source>
        <strain evidence="7 8">ATCC BAA-14</strain>
    </source>
</reference>
<dbReference type="UniPathway" id="UPA00028">
    <property type="reaction ID" value="UER00004"/>
</dbReference>
<dbReference type="GO" id="GO:0008677">
    <property type="term" value="F:2-dehydropantoate 2-reductase activity"/>
    <property type="evidence" value="ECO:0007669"/>
    <property type="project" value="UniProtKB-EC"/>
</dbReference>
<comment type="catalytic activity">
    <reaction evidence="4">
        <text>(R)-pantoate + NADP(+) = 2-dehydropantoate + NADPH + H(+)</text>
        <dbReference type="Rhea" id="RHEA:16233"/>
        <dbReference type="ChEBI" id="CHEBI:11561"/>
        <dbReference type="ChEBI" id="CHEBI:15378"/>
        <dbReference type="ChEBI" id="CHEBI:15980"/>
        <dbReference type="ChEBI" id="CHEBI:57783"/>
        <dbReference type="ChEBI" id="CHEBI:58349"/>
        <dbReference type="EC" id="1.1.1.169"/>
    </reaction>
</comment>
<dbReference type="Gene3D" id="3.40.50.720">
    <property type="entry name" value="NAD(P)-binding Rossmann-like Domain"/>
    <property type="match status" value="1"/>
</dbReference>
<evidence type="ECO:0000313" key="8">
    <source>
        <dbReference type="Proteomes" id="UP000563898"/>
    </source>
</evidence>
<dbReference type="InterPro" id="IPR013332">
    <property type="entry name" value="KPR_N"/>
</dbReference>
<name>A0A846WW23_9ACTN</name>
<dbReference type="NCBIfam" id="TIGR00745">
    <property type="entry name" value="apbA_panE"/>
    <property type="match status" value="1"/>
</dbReference>
<dbReference type="Pfam" id="PF02558">
    <property type="entry name" value="ApbA"/>
    <property type="match status" value="1"/>
</dbReference>
<feature type="domain" description="Ketopantoate reductase N-terminal" evidence="5">
    <location>
        <begin position="3"/>
        <end position="150"/>
    </location>
</feature>